<gene>
    <name evidence="5" type="ORF">VP01_1019g10</name>
</gene>
<reference evidence="5 6" key="1">
    <citation type="submission" date="2015-08" db="EMBL/GenBank/DDBJ databases">
        <title>Next Generation Sequencing and Analysis of the Genome of Puccinia sorghi L Schw, the Causal Agent of Maize Common Rust.</title>
        <authorList>
            <person name="Rochi L."/>
            <person name="Burguener G."/>
            <person name="Darino M."/>
            <person name="Turjanski A."/>
            <person name="Kreff E."/>
            <person name="Dieguez M.J."/>
            <person name="Sacco F."/>
        </authorList>
    </citation>
    <scope>NUCLEOTIDE SEQUENCE [LARGE SCALE GENOMIC DNA]</scope>
    <source>
        <strain evidence="5 6">RO10H11247</strain>
    </source>
</reference>
<dbReference type="SMART" id="SM00368">
    <property type="entry name" value="LRR_RI"/>
    <property type="match status" value="3"/>
</dbReference>
<dbReference type="PANTHER" id="PTHR24113">
    <property type="entry name" value="RAN GTPASE-ACTIVATING PROTEIN 1"/>
    <property type="match status" value="1"/>
</dbReference>
<dbReference type="PANTHER" id="PTHR24113:SF12">
    <property type="entry name" value="RAN GTPASE-ACTIVATING PROTEIN 1"/>
    <property type="match status" value="1"/>
</dbReference>
<comment type="caution">
    <text evidence="5">The sequence shown here is derived from an EMBL/GenBank/DDBJ whole genome shotgun (WGS) entry which is preliminary data.</text>
</comment>
<protein>
    <recommendedName>
        <fullName evidence="7">RNI-like protein</fullName>
    </recommendedName>
</protein>
<dbReference type="Proteomes" id="UP000037035">
    <property type="component" value="Unassembled WGS sequence"/>
</dbReference>
<evidence type="ECO:0000313" key="6">
    <source>
        <dbReference type="Proteomes" id="UP000037035"/>
    </source>
</evidence>
<organism evidence="5 6">
    <name type="scientific">Puccinia sorghi</name>
    <dbReference type="NCBI Taxonomy" id="27349"/>
    <lineage>
        <taxon>Eukaryota</taxon>
        <taxon>Fungi</taxon>
        <taxon>Dikarya</taxon>
        <taxon>Basidiomycota</taxon>
        <taxon>Pucciniomycotina</taxon>
        <taxon>Pucciniomycetes</taxon>
        <taxon>Pucciniales</taxon>
        <taxon>Pucciniaceae</taxon>
        <taxon>Puccinia</taxon>
    </lineage>
</organism>
<dbReference type="InterPro" id="IPR032675">
    <property type="entry name" value="LRR_dom_sf"/>
</dbReference>
<dbReference type="GO" id="GO:0048471">
    <property type="term" value="C:perinuclear region of cytoplasm"/>
    <property type="evidence" value="ECO:0007669"/>
    <property type="project" value="TreeGrafter"/>
</dbReference>
<dbReference type="OrthoDB" id="120976at2759"/>
<dbReference type="Gene3D" id="3.80.10.10">
    <property type="entry name" value="Ribonuclease Inhibitor"/>
    <property type="match status" value="1"/>
</dbReference>
<dbReference type="AlphaFoldDB" id="A0A0L6VV70"/>
<evidence type="ECO:0000313" key="5">
    <source>
        <dbReference type="EMBL" id="KNZ64529.1"/>
    </source>
</evidence>
<dbReference type="InterPro" id="IPR027038">
    <property type="entry name" value="RanGap"/>
</dbReference>
<accession>A0A0L6VV70</accession>
<dbReference type="GO" id="GO:0006913">
    <property type="term" value="P:nucleocytoplasmic transport"/>
    <property type="evidence" value="ECO:0007669"/>
    <property type="project" value="TreeGrafter"/>
</dbReference>
<dbReference type="GO" id="GO:0005096">
    <property type="term" value="F:GTPase activator activity"/>
    <property type="evidence" value="ECO:0007669"/>
    <property type="project" value="UniProtKB-KW"/>
</dbReference>
<sequence>MKGSMAHDSSGSPEELDNVLVALIMCFGFFSQARFADARWEWWSCTYGLIQRLSVMRGTRNGIVSRMVESDKSLLFYPPQSHQEQRVASIQHIIQDRDRGGFTTPDRQQDHLSFHDTGLRGSQGALIVLEALATNPFASKLTLSHNSLGDPGVRQLATRIRFLKSRRTTCIYELNLASNALTDIALADLCRSWDGLAELYLSNNRITLASTPSPLLGLGNLTLLSLTANPIHCPSLSALLRNPNLAPLHLTTLHLSACSLDLSVAVSLALWLEDKSRSGNLEWMALNGNNWGTPGCDRIVWALARRGGNSNLLRVEMLACDLTHPSSAIPVETPQDPQENEDSVQPLPEEELDKHTRLMGFKDLKDLEDCRLAIELEGGWKKLLEKCESRNFALRLATRRAALGLVSSARHILISTPNETSSSPSEPGKRSKEVFPWEQLPEELKLNVWRWVSILCAFPGLDQQPTEGADMKNSLPIGSSMGQEMESKVQQTCELPDPLTATQLLKVLNYAQDRSSLHEEMGRQDEALFNHLLGANALRHTPPSLHRQLVHNLRRESDIDRLGKIHLLERCHCLRFQGFI</sequence>
<keyword evidence="6" id="KW-1185">Reference proteome</keyword>
<dbReference type="STRING" id="27349.A0A0L6VV70"/>
<dbReference type="GO" id="GO:0005829">
    <property type="term" value="C:cytosol"/>
    <property type="evidence" value="ECO:0007669"/>
    <property type="project" value="TreeGrafter"/>
</dbReference>
<evidence type="ECO:0000256" key="1">
    <source>
        <dbReference type="ARBA" id="ARBA00022468"/>
    </source>
</evidence>
<proteinExistence type="predicted"/>
<evidence type="ECO:0000256" key="2">
    <source>
        <dbReference type="ARBA" id="ARBA00022614"/>
    </source>
</evidence>
<keyword evidence="1" id="KW-0343">GTPase activation</keyword>
<name>A0A0L6VV70_9BASI</name>
<dbReference type="SUPFAM" id="SSF52047">
    <property type="entry name" value="RNI-like"/>
    <property type="match status" value="1"/>
</dbReference>
<evidence type="ECO:0008006" key="7">
    <source>
        <dbReference type="Google" id="ProtNLM"/>
    </source>
</evidence>
<keyword evidence="2" id="KW-0433">Leucine-rich repeat</keyword>
<dbReference type="GO" id="GO:0031267">
    <property type="term" value="F:small GTPase binding"/>
    <property type="evidence" value="ECO:0007669"/>
    <property type="project" value="TreeGrafter"/>
</dbReference>
<dbReference type="VEuPathDB" id="FungiDB:VP01_1019g10"/>
<dbReference type="GO" id="GO:0005634">
    <property type="term" value="C:nucleus"/>
    <property type="evidence" value="ECO:0007669"/>
    <property type="project" value="TreeGrafter"/>
</dbReference>
<feature type="region of interest" description="Disordered" evidence="4">
    <location>
        <begin position="327"/>
        <end position="351"/>
    </location>
</feature>
<dbReference type="EMBL" id="LAVV01000221">
    <property type="protein sequence ID" value="KNZ64529.1"/>
    <property type="molecule type" value="Genomic_DNA"/>
</dbReference>
<keyword evidence="3" id="KW-0677">Repeat</keyword>
<evidence type="ECO:0000256" key="4">
    <source>
        <dbReference type="SAM" id="MobiDB-lite"/>
    </source>
</evidence>
<evidence type="ECO:0000256" key="3">
    <source>
        <dbReference type="ARBA" id="ARBA00022737"/>
    </source>
</evidence>